<protein>
    <submittedName>
        <fullName evidence="1">Uncharacterized protein</fullName>
    </submittedName>
</protein>
<comment type="caution">
    <text evidence="1">The sequence shown here is derived from an EMBL/GenBank/DDBJ whole genome shotgun (WGS) entry which is preliminary data.</text>
</comment>
<evidence type="ECO:0000313" key="1">
    <source>
        <dbReference type="EMBL" id="THD24599.1"/>
    </source>
</evidence>
<name>A0A4E0R7F2_FASHE</name>
<dbReference type="Proteomes" id="UP000230066">
    <property type="component" value="Unassembled WGS sequence"/>
</dbReference>
<evidence type="ECO:0000313" key="2">
    <source>
        <dbReference type="Proteomes" id="UP000230066"/>
    </source>
</evidence>
<accession>A0A4E0R7F2</accession>
<organism evidence="1 2">
    <name type="scientific">Fasciola hepatica</name>
    <name type="common">Liver fluke</name>
    <dbReference type="NCBI Taxonomy" id="6192"/>
    <lineage>
        <taxon>Eukaryota</taxon>
        <taxon>Metazoa</taxon>
        <taxon>Spiralia</taxon>
        <taxon>Lophotrochozoa</taxon>
        <taxon>Platyhelminthes</taxon>
        <taxon>Trematoda</taxon>
        <taxon>Digenea</taxon>
        <taxon>Plagiorchiida</taxon>
        <taxon>Echinostomata</taxon>
        <taxon>Echinostomatoidea</taxon>
        <taxon>Fasciolidae</taxon>
        <taxon>Fasciola</taxon>
    </lineage>
</organism>
<dbReference type="AlphaFoldDB" id="A0A4E0R7F2"/>
<keyword evidence="2" id="KW-1185">Reference proteome</keyword>
<dbReference type="EMBL" id="JXXN02001520">
    <property type="protein sequence ID" value="THD24599.1"/>
    <property type="molecule type" value="Genomic_DNA"/>
</dbReference>
<reference evidence="1" key="1">
    <citation type="submission" date="2019-03" db="EMBL/GenBank/DDBJ databases">
        <title>Improved annotation for the trematode Fasciola hepatica.</title>
        <authorList>
            <person name="Choi Y.-J."/>
            <person name="Martin J."/>
            <person name="Mitreva M."/>
        </authorList>
    </citation>
    <scope>NUCLEOTIDE SEQUENCE [LARGE SCALE GENOMIC DNA]</scope>
</reference>
<gene>
    <name evidence="1" type="ORF">D915_004605</name>
</gene>
<sequence>MAHSKSTFVLSIFHKPKNLRSEYGSFNTNETTWRWTTQRSGGSTIEIILACFADFLTQLEKPGRSFNYICHLNAHEMAFDLFQASSPDITLGTIYQIFDSVNDLTGTFNLFAYFSKP</sequence>
<proteinExistence type="predicted"/>